<dbReference type="EMBL" id="JAAIUW010000007">
    <property type="protein sequence ID" value="KAF7823536.1"/>
    <property type="molecule type" value="Genomic_DNA"/>
</dbReference>
<gene>
    <name evidence="1" type="ORF">G2W53_021680</name>
</gene>
<protein>
    <submittedName>
        <fullName evidence="1">Peptidyl-prolyl cis-trans isomerase FKBP53 isoform E</fullName>
    </submittedName>
</protein>
<accession>A0A834WLC5</accession>
<dbReference type="OrthoDB" id="201750at2759"/>
<keyword evidence="2" id="KW-1185">Reference proteome</keyword>
<dbReference type="PANTHER" id="PTHR33698">
    <property type="entry name" value="NUCLEAR TRANSPORT FACTOR 2 (NTF2)-LIKE PROTEIN"/>
    <property type="match status" value="1"/>
</dbReference>
<evidence type="ECO:0000313" key="1">
    <source>
        <dbReference type="EMBL" id="KAF7823536.1"/>
    </source>
</evidence>
<keyword evidence="1" id="KW-0413">Isomerase</keyword>
<name>A0A834WLC5_9FABA</name>
<comment type="caution">
    <text evidence="1">The sequence shown here is derived from an EMBL/GenBank/DDBJ whole genome shotgun (WGS) entry which is preliminary data.</text>
</comment>
<dbReference type="GO" id="GO:0016853">
    <property type="term" value="F:isomerase activity"/>
    <property type="evidence" value="ECO:0007669"/>
    <property type="project" value="UniProtKB-KW"/>
</dbReference>
<reference evidence="1" key="1">
    <citation type="submission" date="2020-09" db="EMBL/GenBank/DDBJ databases">
        <title>Genome-Enabled Discovery of Anthraquinone Biosynthesis in Senna tora.</title>
        <authorList>
            <person name="Kang S.-H."/>
            <person name="Pandey R.P."/>
            <person name="Lee C.-M."/>
            <person name="Sim J.-S."/>
            <person name="Jeong J.-T."/>
            <person name="Choi B.-S."/>
            <person name="Jung M."/>
            <person name="Ginzburg D."/>
            <person name="Zhao K."/>
            <person name="Won S.Y."/>
            <person name="Oh T.-J."/>
            <person name="Yu Y."/>
            <person name="Kim N.-H."/>
            <person name="Lee O.R."/>
            <person name="Lee T.-H."/>
            <person name="Bashyal P."/>
            <person name="Kim T.-S."/>
            <person name="Lee W.-H."/>
            <person name="Kawkins C."/>
            <person name="Kim C.-K."/>
            <person name="Kim J.S."/>
            <person name="Ahn B.O."/>
            <person name="Rhee S.Y."/>
            <person name="Sohng J.K."/>
        </authorList>
    </citation>
    <scope>NUCLEOTIDE SEQUENCE</scope>
    <source>
        <tissue evidence="1">Leaf</tissue>
    </source>
</reference>
<organism evidence="1 2">
    <name type="scientific">Senna tora</name>
    <dbReference type="NCBI Taxonomy" id="362788"/>
    <lineage>
        <taxon>Eukaryota</taxon>
        <taxon>Viridiplantae</taxon>
        <taxon>Streptophyta</taxon>
        <taxon>Embryophyta</taxon>
        <taxon>Tracheophyta</taxon>
        <taxon>Spermatophyta</taxon>
        <taxon>Magnoliopsida</taxon>
        <taxon>eudicotyledons</taxon>
        <taxon>Gunneridae</taxon>
        <taxon>Pentapetalae</taxon>
        <taxon>rosids</taxon>
        <taxon>fabids</taxon>
        <taxon>Fabales</taxon>
        <taxon>Fabaceae</taxon>
        <taxon>Caesalpinioideae</taxon>
        <taxon>Cassia clade</taxon>
        <taxon>Senna</taxon>
    </lineage>
</organism>
<sequence>MVVSFGEETKRVTLWDEILDFFRKFTKSTSKDLQFVIDDLSTSDPSSVGVNGREKPFPFSKGCSFYRLEVNNGKRQIIYGDGSYSSNCRYGRDCVEPAIKPGDATLVCGVSFISTIVFS</sequence>
<dbReference type="AlphaFoldDB" id="A0A834WLC5"/>
<dbReference type="PANTHER" id="PTHR33698:SF3">
    <property type="entry name" value="OS09G0266000 PROTEIN"/>
    <property type="match status" value="1"/>
</dbReference>
<proteinExistence type="predicted"/>
<dbReference type="Proteomes" id="UP000634136">
    <property type="component" value="Unassembled WGS sequence"/>
</dbReference>
<evidence type="ECO:0000313" key="2">
    <source>
        <dbReference type="Proteomes" id="UP000634136"/>
    </source>
</evidence>